<feature type="transmembrane region" description="Helical" evidence="1">
    <location>
        <begin position="249"/>
        <end position="274"/>
    </location>
</feature>
<sequence>MDEVAQDPDLFGISEISGFYGSGGTLCFVLTVLAFYLDLLSWFCKFHRQSRLESFDLPDVKYSQPKESIYTSVCFISSAQRRPFGLKKGLNFGFNVNLLALFVYHGISLGDVVLRCAKKSDISQFGSLVTATAHYEASSLLTAWPFFWLTIALSTAVSKGYRKRDIRTIFREFLIASLGFLVMMTSRAWIVWGGFPAENVLIPIPSNTSDFQMSSQLKQLIHEAEKTPSVRGIVGAAGEYTIMTSYLGLSLFVVALLLTIFSTMLLLCSIAVRIYNLIERLASQGYGLVVGFTVGSLLALFGVYILCVVSTSAKDHILAISFIVTGGFRLIPEAPGALSHLDQLFAVGGGILTLGYSIYQAINWGEYFSNIRSRW</sequence>
<keyword evidence="1" id="KW-0812">Transmembrane</keyword>
<protein>
    <submittedName>
        <fullName evidence="2">Uncharacterized protein</fullName>
    </submittedName>
</protein>
<keyword evidence="3" id="KW-1185">Reference proteome</keyword>
<keyword evidence="1" id="KW-0472">Membrane</keyword>
<dbReference type="EMBL" id="JAVHNS010000003">
    <property type="protein sequence ID" value="KAK6360194.1"/>
    <property type="molecule type" value="Genomic_DNA"/>
</dbReference>
<keyword evidence="1" id="KW-1133">Transmembrane helix</keyword>
<organism evidence="2 3">
    <name type="scientific">Orbilia blumenaviensis</name>
    <dbReference type="NCBI Taxonomy" id="1796055"/>
    <lineage>
        <taxon>Eukaryota</taxon>
        <taxon>Fungi</taxon>
        <taxon>Dikarya</taxon>
        <taxon>Ascomycota</taxon>
        <taxon>Pezizomycotina</taxon>
        <taxon>Orbiliomycetes</taxon>
        <taxon>Orbiliales</taxon>
        <taxon>Orbiliaceae</taxon>
        <taxon>Orbilia</taxon>
    </lineage>
</organism>
<accession>A0AAV9VGM9</accession>
<feature type="transmembrane region" description="Helical" evidence="1">
    <location>
        <begin position="173"/>
        <end position="192"/>
    </location>
</feature>
<feature type="transmembrane region" description="Helical" evidence="1">
    <location>
        <begin position="20"/>
        <end position="44"/>
    </location>
</feature>
<dbReference type="Proteomes" id="UP001373714">
    <property type="component" value="Unassembled WGS sequence"/>
</dbReference>
<dbReference type="AlphaFoldDB" id="A0AAV9VGM9"/>
<evidence type="ECO:0000313" key="2">
    <source>
        <dbReference type="EMBL" id="KAK6360194.1"/>
    </source>
</evidence>
<evidence type="ECO:0000313" key="3">
    <source>
        <dbReference type="Proteomes" id="UP001373714"/>
    </source>
</evidence>
<feature type="transmembrane region" description="Helical" evidence="1">
    <location>
        <begin position="286"/>
        <end position="311"/>
    </location>
</feature>
<feature type="transmembrane region" description="Helical" evidence="1">
    <location>
        <begin position="143"/>
        <end position="161"/>
    </location>
</feature>
<reference evidence="2 3" key="1">
    <citation type="submission" date="2019-10" db="EMBL/GenBank/DDBJ databases">
        <authorList>
            <person name="Palmer J.M."/>
        </authorList>
    </citation>
    <scope>NUCLEOTIDE SEQUENCE [LARGE SCALE GENOMIC DNA]</scope>
    <source>
        <strain evidence="2 3">TWF730</strain>
    </source>
</reference>
<gene>
    <name evidence="2" type="ORF">TWF730_006345</name>
</gene>
<comment type="caution">
    <text evidence="2">The sequence shown here is derived from an EMBL/GenBank/DDBJ whole genome shotgun (WGS) entry which is preliminary data.</text>
</comment>
<proteinExistence type="predicted"/>
<name>A0AAV9VGM9_9PEZI</name>
<feature type="transmembrane region" description="Helical" evidence="1">
    <location>
        <begin position="89"/>
        <end position="107"/>
    </location>
</feature>
<feature type="transmembrane region" description="Helical" evidence="1">
    <location>
        <begin position="344"/>
        <end position="362"/>
    </location>
</feature>
<evidence type="ECO:0000256" key="1">
    <source>
        <dbReference type="SAM" id="Phobius"/>
    </source>
</evidence>